<reference evidence="2 3" key="1">
    <citation type="submission" date="2024-09" db="EMBL/GenBank/DDBJ databases">
        <authorList>
            <person name="Lee S.D."/>
        </authorList>
    </citation>
    <scope>NUCLEOTIDE SEQUENCE [LARGE SCALE GENOMIC DNA]</scope>
    <source>
        <strain evidence="2 3">N8-3</strain>
    </source>
</reference>
<evidence type="ECO:0000256" key="1">
    <source>
        <dbReference type="SAM" id="MobiDB-lite"/>
    </source>
</evidence>
<dbReference type="NCBIfam" id="NF038312">
    <property type="entry name" value="SCO5918_fam"/>
    <property type="match status" value="1"/>
</dbReference>
<feature type="compositionally biased region" description="Gly residues" evidence="1">
    <location>
        <begin position="93"/>
        <end position="104"/>
    </location>
</feature>
<dbReference type="EMBL" id="JBHFAB010000004">
    <property type="protein sequence ID" value="MFC1416577.1"/>
    <property type="molecule type" value="Genomic_DNA"/>
</dbReference>
<name>A0ABV6VS39_9ACTN</name>
<evidence type="ECO:0000313" key="3">
    <source>
        <dbReference type="Proteomes" id="UP001592531"/>
    </source>
</evidence>
<evidence type="ECO:0000313" key="2">
    <source>
        <dbReference type="EMBL" id="MFC1416577.1"/>
    </source>
</evidence>
<protein>
    <submittedName>
        <fullName evidence="2">SCO5918 family protein</fullName>
    </submittedName>
</protein>
<dbReference type="Proteomes" id="UP001592531">
    <property type="component" value="Unassembled WGS sequence"/>
</dbReference>
<dbReference type="InterPro" id="IPR047719">
    <property type="entry name" value="SCO5918-like"/>
</dbReference>
<feature type="region of interest" description="Disordered" evidence="1">
    <location>
        <begin position="75"/>
        <end position="124"/>
    </location>
</feature>
<sequence length="124" mass="13038">MRVTIAGCSFYLQAPEVVALMKDVKAEPVTGESVRIGRRTYPIKQVGAVITKQDRRDFSAADVVRAMQRLGFTCNPAPAPEAPAPAAEPEAQAGGGSGGLGGGPSMMLDPDTEVWPLSTPEQQL</sequence>
<comment type="caution">
    <text evidence="2">The sequence shown here is derived from an EMBL/GenBank/DDBJ whole genome shotgun (WGS) entry which is preliminary data.</text>
</comment>
<keyword evidence="3" id="KW-1185">Reference proteome</keyword>
<proteinExistence type="predicted"/>
<gene>
    <name evidence="2" type="ORF">ACEZDE_07975</name>
</gene>
<accession>A0ABV6VS39</accession>
<dbReference type="RefSeq" id="WP_380533906.1">
    <property type="nucleotide sequence ID" value="NZ_JBHFAB010000004.1"/>
</dbReference>
<organism evidence="2 3">
    <name type="scientific">Streptacidiphilus cavernicola</name>
    <dbReference type="NCBI Taxonomy" id="3342716"/>
    <lineage>
        <taxon>Bacteria</taxon>
        <taxon>Bacillati</taxon>
        <taxon>Actinomycetota</taxon>
        <taxon>Actinomycetes</taxon>
        <taxon>Kitasatosporales</taxon>
        <taxon>Streptomycetaceae</taxon>
        <taxon>Streptacidiphilus</taxon>
    </lineage>
</organism>